<feature type="transmembrane region" description="Helical" evidence="1">
    <location>
        <begin position="134"/>
        <end position="155"/>
    </location>
</feature>
<keyword evidence="1" id="KW-0472">Membrane</keyword>
<feature type="transmembrane region" description="Helical" evidence="1">
    <location>
        <begin position="86"/>
        <end position="114"/>
    </location>
</feature>
<keyword evidence="3" id="KW-1185">Reference proteome</keyword>
<keyword evidence="1" id="KW-1133">Transmembrane helix</keyword>
<dbReference type="EMBL" id="BAAAPZ010000005">
    <property type="protein sequence ID" value="GAA2095840.1"/>
    <property type="molecule type" value="Genomic_DNA"/>
</dbReference>
<organism evidence="2 3">
    <name type="scientific">Brevibacterium salitolerans</name>
    <dbReference type="NCBI Taxonomy" id="1403566"/>
    <lineage>
        <taxon>Bacteria</taxon>
        <taxon>Bacillati</taxon>
        <taxon>Actinomycetota</taxon>
        <taxon>Actinomycetes</taxon>
        <taxon>Micrococcales</taxon>
        <taxon>Brevibacteriaceae</taxon>
        <taxon>Brevibacterium</taxon>
    </lineage>
</organism>
<keyword evidence="1" id="KW-0812">Transmembrane</keyword>
<evidence type="ECO:0000313" key="2">
    <source>
        <dbReference type="EMBL" id="GAA2095840.1"/>
    </source>
</evidence>
<name>A0ABN2WN29_9MICO</name>
<gene>
    <name evidence="2" type="ORF">GCM10009823_15620</name>
</gene>
<protein>
    <submittedName>
        <fullName evidence="2">Uncharacterized protein</fullName>
    </submittedName>
</protein>
<reference evidence="2 3" key="1">
    <citation type="journal article" date="2019" name="Int. J. Syst. Evol. Microbiol.">
        <title>The Global Catalogue of Microorganisms (GCM) 10K type strain sequencing project: providing services to taxonomists for standard genome sequencing and annotation.</title>
        <authorList>
            <consortium name="The Broad Institute Genomics Platform"/>
            <consortium name="The Broad Institute Genome Sequencing Center for Infectious Disease"/>
            <person name="Wu L."/>
            <person name="Ma J."/>
        </authorList>
    </citation>
    <scope>NUCLEOTIDE SEQUENCE [LARGE SCALE GENOMIC DNA]</scope>
    <source>
        <strain evidence="2 3">JCM 15900</strain>
    </source>
</reference>
<sequence length="177" mass="18855">MRFAGWAALLLPLLSVLWRVAMLSGADVGLGLADFYRSTAGTVAYVLALDAAQVLAAVLTFGLICGWSETVPQWVPGLRGRRIPPLLPGVLGSAGAAALLWIIGLLLFAFVHSWLGITDGWTPDEGMGGGHRALLFACYLPFLLWPLAVAATVAGHWARFRRRGRGAEPPAARAGRR</sequence>
<accession>A0ABN2WN29</accession>
<feature type="transmembrane region" description="Helical" evidence="1">
    <location>
        <begin position="42"/>
        <end position="65"/>
    </location>
</feature>
<evidence type="ECO:0000256" key="1">
    <source>
        <dbReference type="SAM" id="Phobius"/>
    </source>
</evidence>
<evidence type="ECO:0000313" key="3">
    <source>
        <dbReference type="Proteomes" id="UP001500984"/>
    </source>
</evidence>
<comment type="caution">
    <text evidence="2">The sequence shown here is derived from an EMBL/GenBank/DDBJ whole genome shotgun (WGS) entry which is preliminary data.</text>
</comment>
<dbReference type="Proteomes" id="UP001500984">
    <property type="component" value="Unassembled WGS sequence"/>
</dbReference>
<proteinExistence type="predicted"/>